<dbReference type="InterPro" id="IPR000182">
    <property type="entry name" value="GNAT_dom"/>
</dbReference>
<dbReference type="EMBL" id="BNEC01000003">
    <property type="protein sequence ID" value="GHI68144.1"/>
    <property type="molecule type" value="Genomic_DNA"/>
</dbReference>
<protein>
    <recommendedName>
        <fullName evidence="1">N-acetyltransferase domain-containing protein</fullName>
    </recommendedName>
</protein>
<organism evidence="2 3">
    <name type="scientific">Streptomyces nojiriensis</name>
    <dbReference type="NCBI Taxonomy" id="66374"/>
    <lineage>
        <taxon>Bacteria</taxon>
        <taxon>Bacillati</taxon>
        <taxon>Actinomycetota</taxon>
        <taxon>Actinomycetes</taxon>
        <taxon>Kitasatosporales</taxon>
        <taxon>Streptomycetaceae</taxon>
        <taxon>Streptomyces</taxon>
    </lineage>
</organism>
<dbReference type="InterPro" id="IPR052523">
    <property type="entry name" value="Trichothecene_AcTrans"/>
</dbReference>
<gene>
    <name evidence="2" type="ORF">Snoj_20620</name>
</gene>
<dbReference type="SUPFAM" id="SSF55729">
    <property type="entry name" value="Acyl-CoA N-acyltransferases (Nat)"/>
    <property type="match status" value="1"/>
</dbReference>
<reference evidence="3" key="1">
    <citation type="submission" date="2023-07" db="EMBL/GenBank/DDBJ databases">
        <title>Whole genome shotgun sequence of Streptomyces nojiriensis NBRC 13794.</title>
        <authorList>
            <person name="Komaki H."/>
            <person name="Tamura T."/>
        </authorList>
    </citation>
    <scope>NUCLEOTIDE SEQUENCE [LARGE SCALE GENOMIC DNA]</scope>
    <source>
        <strain evidence="3">NBRC 13794</strain>
    </source>
</reference>
<dbReference type="Pfam" id="PF13508">
    <property type="entry name" value="Acetyltransf_7"/>
    <property type="match status" value="1"/>
</dbReference>
<accession>A0ABQ3SJ12</accession>
<comment type="caution">
    <text evidence="2">The sequence shown here is derived from an EMBL/GenBank/DDBJ whole genome shotgun (WGS) entry which is preliminary data.</text>
</comment>
<dbReference type="Proteomes" id="UP000613974">
    <property type="component" value="Unassembled WGS sequence"/>
</dbReference>
<feature type="domain" description="N-acetyltransferase" evidence="1">
    <location>
        <begin position="1"/>
        <end position="92"/>
    </location>
</feature>
<dbReference type="PANTHER" id="PTHR42791:SF1">
    <property type="entry name" value="N-ACETYLTRANSFERASE DOMAIN-CONTAINING PROTEIN"/>
    <property type="match status" value="1"/>
</dbReference>
<sequence length="116" mass="12775">MRTLRYLYAAEARTPAGAWTLEYIGVEPGAAGRGTGGRLLRHLLATVPAPGGIFLTTADEANVRLYRRFGFTTLRRLAVGPLEVTAMWRPDPRADARQQTSAARRADRRAAFRTCS</sequence>
<dbReference type="InterPro" id="IPR016181">
    <property type="entry name" value="Acyl_CoA_acyltransferase"/>
</dbReference>
<dbReference type="PANTHER" id="PTHR42791">
    <property type="entry name" value="GNAT FAMILY ACETYLTRANSFERASE"/>
    <property type="match status" value="1"/>
</dbReference>
<dbReference type="PROSITE" id="PS51186">
    <property type="entry name" value="GNAT"/>
    <property type="match status" value="1"/>
</dbReference>
<evidence type="ECO:0000313" key="3">
    <source>
        <dbReference type="Proteomes" id="UP000613974"/>
    </source>
</evidence>
<dbReference type="Gene3D" id="3.40.630.30">
    <property type="match status" value="1"/>
</dbReference>
<name>A0ABQ3SJ12_9ACTN</name>
<evidence type="ECO:0000313" key="2">
    <source>
        <dbReference type="EMBL" id="GHI68144.1"/>
    </source>
</evidence>
<proteinExistence type="predicted"/>
<keyword evidence="3" id="KW-1185">Reference proteome</keyword>
<dbReference type="GeneID" id="95594441"/>
<evidence type="ECO:0000259" key="1">
    <source>
        <dbReference type="PROSITE" id="PS51186"/>
    </source>
</evidence>
<dbReference type="RefSeq" id="WP_189744236.1">
    <property type="nucleotide sequence ID" value="NZ_BMRL01000015.1"/>
</dbReference>